<organism evidence="3 4">
    <name type="scientific">Acinetobacter wuhouensis</name>
    <dbReference type="NCBI Taxonomy" id="1879050"/>
    <lineage>
        <taxon>Bacteria</taxon>
        <taxon>Pseudomonadati</taxon>
        <taxon>Pseudomonadota</taxon>
        <taxon>Gammaproteobacteria</taxon>
        <taxon>Moraxellales</taxon>
        <taxon>Moraxellaceae</taxon>
        <taxon>Acinetobacter</taxon>
    </lineage>
</organism>
<keyword evidence="2" id="KW-0732">Signal</keyword>
<proteinExistence type="predicted"/>
<evidence type="ECO:0000313" key="4">
    <source>
        <dbReference type="Proteomes" id="UP000279962"/>
    </source>
</evidence>
<evidence type="ECO:0000256" key="2">
    <source>
        <dbReference type="SAM" id="SignalP"/>
    </source>
</evidence>
<protein>
    <submittedName>
        <fullName evidence="3">Uncharacterized protein</fullName>
    </submittedName>
</protein>
<gene>
    <name evidence="3" type="ORF">CDG68_21910</name>
</gene>
<evidence type="ECO:0000313" key="3">
    <source>
        <dbReference type="EMBL" id="AYO56130.1"/>
    </source>
</evidence>
<dbReference type="Proteomes" id="UP000279962">
    <property type="component" value="Chromosome"/>
</dbReference>
<dbReference type="RefSeq" id="WP_087553359.1">
    <property type="nucleotide sequence ID" value="NZ_CP033133.1"/>
</dbReference>
<evidence type="ECO:0000256" key="1">
    <source>
        <dbReference type="SAM" id="MobiDB-lite"/>
    </source>
</evidence>
<reference evidence="3 4" key="1">
    <citation type="submission" date="2018-10" db="EMBL/GenBank/DDBJ databases">
        <title>The complete genome of Acinetobacter wuhouensis strain WCHAW010062.</title>
        <authorList>
            <person name="Hu Y."/>
            <person name="Long H."/>
            <person name="Feng Y."/>
            <person name="Zong Z."/>
        </authorList>
    </citation>
    <scope>NUCLEOTIDE SEQUENCE [LARGE SCALE GENOMIC DNA]</scope>
    <source>
        <strain evidence="3 4">WCHAW010062</strain>
    </source>
</reference>
<dbReference type="AlphaFoldDB" id="A0A3G2T717"/>
<feature type="region of interest" description="Disordered" evidence="1">
    <location>
        <begin position="23"/>
        <end position="60"/>
    </location>
</feature>
<feature type="chain" id="PRO_5018306182" evidence="2">
    <location>
        <begin position="22"/>
        <end position="60"/>
    </location>
</feature>
<accession>A0A3G2T717</accession>
<feature type="signal peptide" evidence="2">
    <location>
        <begin position="1"/>
        <end position="21"/>
    </location>
</feature>
<feature type="compositionally biased region" description="Low complexity" evidence="1">
    <location>
        <begin position="24"/>
        <end position="46"/>
    </location>
</feature>
<dbReference type="EMBL" id="CP033133">
    <property type="protein sequence ID" value="AYO56130.1"/>
    <property type="molecule type" value="Genomic_DNA"/>
</dbReference>
<name>A0A3G2T717_9GAMM</name>
<sequence length="60" mass="6384">MHSNKIAFALIMGMMATTTWAASAPEVQPTTTTQPAATPTSTSEPQPEVRVEDIDAPILE</sequence>